<dbReference type="RefSeq" id="WP_149113166.1">
    <property type="nucleotide sequence ID" value="NZ_CP042425.1"/>
</dbReference>
<dbReference type="AlphaFoldDB" id="A0A5C1ANA7"/>
<evidence type="ECO:0000259" key="1">
    <source>
        <dbReference type="Pfam" id="PF08279"/>
    </source>
</evidence>
<dbReference type="Pfam" id="PF08279">
    <property type="entry name" value="HTH_11"/>
    <property type="match status" value="1"/>
</dbReference>
<feature type="domain" description="Helix-turn-helix type 11" evidence="1">
    <location>
        <begin position="12"/>
        <end position="59"/>
    </location>
</feature>
<reference evidence="3" key="1">
    <citation type="submission" date="2019-08" db="EMBL/GenBank/DDBJ databases">
        <title>Limnoglobus roseus gen. nov., sp. nov., a novel freshwater planctomycete with a giant genome from the family Gemmataceae.</title>
        <authorList>
            <person name="Kulichevskaya I.S."/>
            <person name="Naumoff D.G."/>
            <person name="Miroshnikov K."/>
            <person name="Ivanova A."/>
            <person name="Philippov D.A."/>
            <person name="Hakobyan A."/>
            <person name="Rijpstra I.C."/>
            <person name="Sinninghe Damste J.S."/>
            <person name="Liesack W."/>
            <person name="Dedysh S.N."/>
        </authorList>
    </citation>
    <scope>NUCLEOTIDE SEQUENCE [LARGE SCALE GENOMIC DNA]</scope>
    <source>
        <strain evidence="3">PX52</strain>
    </source>
</reference>
<evidence type="ECO:0000313" key="2">
    <source>
        <dbReference type="EMBL" id="QEL18694.1"/>
    </source>
</evidence>
<dbReference type="Proteomes" id="UP000324974">
    <property type="component" value="Chromosome"/>
</dbReference>
<dbReference type="OrthoDB" id="285326at2"/>
<sequence>MLYDKSLAIGYRLEELIRLIRSGEHSTPALAKTLAVSVPTLSRDITALRQRGYCIRSVKLGSRWVYQLVSEPAEIPHL</sequence>
<dbReference type="InterPro" id="IPR036390">
    <property type="entry name" value="WH_DNA-bd_sf"/>
</dbReference>
<protein>
    <recommendedName>
        <fullName evidence="1">Helix-turn-helix type 11 domain-containing protein</fullName>
    </recommendedName>
</protein>
<organism evidence="2 3">
    <name type="scientific">Limnoglobus roseus</name>
    <dbReference type="NCBI Taxonomy" id="2598579"/>
    <lineage>
        <taxon>Bacteria</taxon>
        <taxon>Pseudomonadati</taxon>
        <taxon>Planctomycetota</taxon>
        <taxon>Planctomycetia</taxon>
        <taxon>Gemmatales</taxon>
        <taxon>Gemmataceae</taxon>
        <taxon>Limnoglobus</taxon>
    </lineage>
</organism>
<evidence type="ECO:0000313" key="3">
    <source>
        <dbReference type="Proteomes" id="UP000324974"/>
    </source>
</evidence>
<dbReference type="SUPFAM" id="SSF46785">
    <property type="entry name" value="Winged helix' DNA-binding domain"/>
    <property type="match status" value="1"/>
</dbReference>
<dbReference type="KEGG" id="lrs:PX52LOC_05729"/>
<accession>A0A5C1ANA7</accession>
<dbReference type="InterPro" id="IPR013196">
    <property type="entry name" value="HTH_11"/>
</dbReference>
<gene>
    <name evidence="2" type="ORF">PX52LOC_05729</name>
</gene>
<name>A0A5C1ANA7_9BACT</name>
<dbReference type="Gene3D" id="1.10.10.10">
    <property type="entry name" value="Winged helix-like DNA-binding domain superfamily/Winged helix DNA-binding domain"/>
    <property type="match status" value="1"/>
</dbReference>
<dbReference type="InterPro" id="IPR036388">
    <property type="entry name" value="WH-like_DNA-bd_sf"/>
</dbReference>
<keyword evidence="3" id="KW-1185">Reference proteome</keyword>
<proteinExistence type="predicted"/>
<dbReference type="EMBL" id="CP042425">
    <property type="protein sequence ID" value="QEL18694.1"/>
    <property type="molecule type" value="Genomic_DNA"/>
</dbReference>